<feature type="binding site" evidence="4">
    <location>
        <position position="371"/>
    </location>
    <ligand>
        <name>Fe cation</name>
        <dbReference type="ChEBI" id="CHEBI:24875"/>
    </ligand>
</feature>
<evidence type="ECO:0000256" key="2">
    <source>
        <dbReference type="ARBA" id="ARBA00022737"/>
    </source>
</evidence>
<comment type="caution">
    <text evidence="6">The sequence shown here is derived from an EMBL/GenBank/DDBJ whole genome shotgun (WGS) entry which is preliminary data.</text>
</comment>
<evidence type="ECO:0000313" key="6">
    <source>
        <dbReference type="EMBL" id="KTD30679.1"/>
    </source>
</evidence>
<feature type="topological domain" description="Cytoplasmic" evidence="4">
    <location>
        <begin position="21"/>
        <end position="389"/>
    </location>
</feature>
<dbReference type="HAMAP" id="MF_00994">
    <property type="entry name" value="LPS_assembly_LapB"/>
    <property type="match status" value="1"/>
</dbReference>
<dbReference type="GO" id="GO:0005506">
    <property type="term" value="F:iron ion binding"/>
    <property type="evidence" value="ECO:0007669"/>
    <property type="project" value="UniProtKB-UniRule"/>
</dbReference>
<dbReference type="InterPro" id="IPR011990">
    <property type="entry name" value="TPR-like_helical_dom_sf"/>
</dbReference>
<keyword evidence="4" id="KW-0812">Transmembrane</keyword>
<feature type="binding site" evidence="4">
    <location>
        <position position="374"/>
    </location>
    <ligand>
        <name>Fe cation</name>
        <dbReference type="ChEBI" id="CHEBI:24875"/>
    </ligand>
</feature>
<dbReference type="PANTHER" id="PTHR45586">
    <property type="entry name" value="TPR REPEAT-CONTAINING PROTEIN PA4667"/>
    <property type="match status" value="1"/>
</dbReference>
<dbReference type="InterPro" id="IPR030865">
    <property type="entry name" value="LapB"/>
</dbReference>
<keyword evidence="4" id="KW-1003">Cell membrane</keyword>
<dbReference type="STRING" id="466.Lmac_0495"/>
<dbReference type="GO" id="GO:0009898">
    <property type="term" value="C:cytoplasmic side of plasma membrane"/>
    <property type="evidence" value="ECO:0007669"/>
    <property type="project" value="UniProtKB-UniRule"/>
</dbReference>
<dbReference type="GO" id="GO:0008653">
    <property type="term" value="P:lipopolysaccharide metabolic process"/>
    <property type="evidence" value="ECO:0007669"/>
    <property type="project" value="InterPro"/>
</dbReference>
<dbReference type="InterPro" id="IPR051012">
    <property type="entry name" value="CellSynth/LPSAsmb/PSIAsmb"/>
</dbReference>
<evidence type="ECO:0000313" key="7">
    <source>
        <dbReference type="Proteomes" id="UP000054908"/>
    </source>
</evidence>
<feature type="binding site" evidence="4">
    <location>
        <position position="360"/>
    </location>
    <ligand>
        <name>Fe cation</name>
        <dbReference type="ChEBI" id="CHEBI:24875"/>
    </ligand>
</feature>
<dbReference type="PATRIC" id="fig|466.6.peg.523"/>
<evidence type="ECO:0000256" key="3">
    <source>
        <dbReference type="ARBA" id="ARBA00022803"/>
    </source>
</evidence>
<dbReference type="EMBL" id="LNYL01000010">
    <property type="protein sequence ID" value="KTD30679.1"/>
    <property type="molecule type" value="Genomic_DNA"/>
</dbReference>
<keyword evidence="3 4" id="KW-0802">TPR repeat</keyword>
<dbReference type="Pfam" id="PF13176">
    <property type="entry name" value="TPR_7"/>
    <property type="match status" value="1"/>
</dbReference>
<evidence type="ECO:0000256" key="1">
    <source>
        <dbReference type="ARBA" id="ARBA00022723"/>
    </source>
</evidence>
<keyword evidence="4" id="KW-0997">Cell inner membrane</keyword>
<keyword evidence="2 4" id="KW-0677">Repeat</keyword>
<dbReference type="NCBIfam" id="NF008757">
    <property type="entry name" value="PRK11788.1-5"/>
    <property type="match status" value="1"/>
</dbReference>
<dbReference type="Gene3D" id="1.25.40.10">
    <property type="entry name" value="Tetratricopeptide repeat domain"/>
    <property type="match status" value="2"/>
</dbReference>
<dbReference type="Pfam" id="PF18073">
    <property type="entry name" value="Zn_ribbon_LapB"/>
    <property type="match status" value="1"/>
</dbReference>
<comment type="similarity">
    <text evidence="4">Belongs to the LapB family.</text>
</comment>
<feature type="binding site" evidence="4">
    <location>
        <position position="357"/>
    </location>
    <ligand>
        <name>Fe cation</name>
        <dbReference type="ChEBI" id="CHEBI:24875"/>
    </ligand>
</feature>
<protein>
    <recommendedName>
        <fullName evidence="4">Lipopolysaccharide assembly protein B</fullName>
    </recommendedName>
</protein>
<keyword evidence="7" id="KW-1185">Reference proteome</keyword>
<dbReference type="InterPro" id="IPR019734">
    <property type="entry name" value="TPR_rpt"/>
</dbReference>
<comment type="function">
    <text evidence="4">Modulates cellular lipopolysaccharide (LPS) levels by regulating LpxC, which is involved in lipid A biosynthesis. May act by modulating the proteolytic activity of FtsH towards LpxC. May also coordinate assembly of proteins involved in LPS synthesis at the plasma membrane.</text>
</comment>
<comment type="subcellular location">
    <subcellularLocation>
        <location evidence="4">Cell inner membrane</location>
        <topology evidence="4">Single-pass membrane protein</topology>
        <orientation evidence="4">Cytoplasmic side</orientation>
    </subcellularLocation>
</comment>
<accession>A0A0W0WEA4</accession>
<feature type="domain" description="LapB rubredoxin metal binding" evidence="5">
    <location>
        <begin position="355"/>
        <end position="382"/>
    </location>
</feature>
<dbReference type="Proteomes" id="UP000054908">
    <property type="component" value="Unassembled WGS sequence"/>
</dbReference>
<dbReference type="PANTHER" id="PTHR45586:SF1">
    <property type="entry name" value="LIPOPOLYSACCHARIDE ASSEMBLY PROTEIN B"/>
    <property type="match status" value="1"/>
</dbReference>
<evidence type="ECO:0000259" key="5">
    <source>
        <dbReference type="Pfam" id="PF18073"/>
    </source>
</evidence>
<name>A0A0W0WEA4_9GAMM</name>
<dbReference type="OrthoDB" id="507476at2"/>
<reference evidence="6 7" key="1">
    <citation type="submission" date="2015-11" db="EMBL/GenBank/DDBJ databases">
        <title>Genomic analysis of 38 Legionella species identifies large and diverse effector repertoires.</title>
        <authorList>
            <person name="Burstein D."/>
            <person name="Amaro F."/>
            <person name="Zusman T."/>
            <person name="Lifshitz Z."/>
            <person name="Cohen O."/>
            <person name="Gilbert J.A."/>
            <person name="Pupko T."/>
            <person name="Shuman H.A."/>
            <person name="Segal G."/>
        </authorList>
    </citation>
    <scope>NUCLEOTIDE SEQUENCE [LARGE SCALE GENOMIC DNA]</scope>
    <source>
        <strain evidence="6 7">PX-1-G2-E2</strain>
    </source>
</reference>
<evidence type="ECO:0000256" key="4">
    <source>
        <dbReference type="HAMAP-Rule" id="MF_00994"/>
    </source>
</evidence>
<dbReference type="AlphaFoldDB" id="A0A0W0WEA4"/>
<proteinExistence type="inferred from homology"/>
<keyword evidence="4" id="KW-0408">Iron</keyword>
<organism evidence="6 7">
    <name type="scientific">Legionella maceachernii</name>
    <dbReference type="NCBI Taxonomy" id="466"/>
    <lineage>
        <taxon>Bacteria</taxon>
        <taxon>Pseudomonadati</taxon>
        <taxon>Pseudomonadota</taxon>
        <taxon>Gammaproteobacteria</taxon>
        <taxon>Legionellales</taxon>
        <taxon>Legionellaceae</taxon>
        <taxon>Legionella</taxon>
    </lineage>
</organism>
<dbReference type="GO" id="GO:0046890">
    <property type="term" value="P:regulation of lipid biosynthetic process"/>
    <property type="evidence" value="ECO:0007669"/>
    <property type="project" value="UniProtKB-UniRule"/>
</dbReference>
<dbReference type="InterPro" id="IPR041166">
    <property type="entry name" value="Rubredoxin_2"/>
</dbReference>
<dbReference type="RefSeq" id="WP_058451338.1">
    <property type="nucleotide sequence ID" value="NZ_CAAAIB010000005.1"/>
</dbReference>
<gene>
    <name evidence="4" type="primary">lapB</name>
    <name evidence="6" type="ORF">Lmac_0495</name>
</gene>
<dbReference type="SUPFAM" id="SSF48452">
    <property type="entry name" value="TPR-like"/>
    <property type="match status" value="2"/>
</dbReference>
<keyword evidence="4" id="KW-0472">Membrane</keyword>
<keyword evidence="4" id="KW-1133">Transmembrane helix</keyword>
<sequence>MIDLWPLLLPAAAWSGWWVASRNYSDKQKKFDNRLSREYVVGLNYLLNEQPDKAVDVFIKLLEVDSDTVETHLALGSLFRRRGEVDRAIRVHQNLIARPQLSLGERKEALMALGQDYMSAGVFDRAERIFLEVVELGGSREICSLQGLLAIYQQEKAWEKALDVLKKLELSAGQSMHTQAAHYYCEIASHALKNNAIDKAQHATKQALQIDKMSVRASLMQATLDIQHERYKQAIRSLKRVPQQDPEFLSEIIEPLVHCYRQLDAMDECVEYLQQTLTEHPRASTIFVIAEFLRREKNMDIAIDFVSEKLSTHPSIRGLNRLIFWHLETAHGKVKEKLQMLYDITSKFLDNKPIYRCGHCGFGGKHLHWHCPSCKQWGRMKPVHGLEGD</sequence>
<keyword evidence="1 4" id="KW-0479">Metal-binding</keyword>